<evidence type="ECO:0000313" key="1">
    <source>
        <dbReference type="EMBL" id="RGI75977.1"/>
    </source>
</evidence>
<accession>A0A374MZH2</accession>
<protein>
    <submittedName>
        <fullName evidence="1">Uncharacterized protein</fullName>
    </submittedName>
</protein>
<organism evidence="1 2">
    <name type="scientific">Anaerobutyricum hallii</name>
    <dbReference type="NCBI Taxonomy" id="39488"/>
    <lineage>
        <taxon>Bacteria</taxon>
        <taxon>Bacillati</taxon>
        <taxon>Bacillota</taxon>
        <taxon>Clostridia</taxon>
        <taxon>Lachnospirales</taxon>
        <taxon>Lachnospiraceae</taxon>
        <taxon>Anaerobutyricum</taxon>
    </lineage>
</organism>
<reference evidence="1 2" key="1">
    <citation type="submission" date="2018-08" db="EMBL/GenBank/DDBJ databases">
        <title>A genome reference for cultivated species of the human gut microbiota.</title>
        <authorList>
            <person name="Zou Y."/>
            <person name="Xue W."/>
            <person name="Luo G."/>
        </authorList>
    </citation>
    <scope>NUCLEOTIDE SEQUENCE [LARGE SCALE GENOMIC DNA]</scope>
    <source>
        <strain evidence="1 2">TM10-1AC</strain>
    </source>
</reference>
<gene>
    <name evidence="1" type="ORF">DXD91_15635</name>
</gene>
<proteinExistence type="predicted"/>
<name>A0A374MZH2_9FIRM</name>
<dbReference type="AlphaFoldDB" id="A0A374MZH2"/>
<feature type="non-terminal residue" evidence="1">
    <location>
        <position position="30"/>
    </location>
</feature>
<sequence length="30" mass="3393">MGKLSILVLSIPIISSLLETIEHLLHMMIF</sequence>
<dbReference type="EMBL" id="QSOE01000201">
    <property type="protein sequence ID" value="RGI75977.1"/>
    <property type="molecule type" value="Genomic_DNA"/>
</dbReference>
<evidence type="ECO:0000313" key="2">
    <source>
        <dbReference type="Proteomes" id="UP000262524"/>
    </source>
</evidence>
<comment type="caution">
    <text evidence="1">The sequence shown here is derived from an EMBL/GenBank/DDBJ whole genome shotgun (WGS) entry which is preliminary data.</text>
</comment>
<dbReference type="Proteomes" id="UP000262524">
    <property type="component" value="Unassembled WGS sequence"/>
</dbReference>